<dbReference type="AlphaFoldDB" id="A0AAN5BWQ7"/>
<evidence type="ECO:0000313" key="2">
    <source>
        <dbReference type="EMBL" id="GMG29130.1"/>
    </source>
</evidence>
<gene>
    <name evidence="2" type="ORF">Aory04_000542900</name>
</gene>
<evidence type="ECO:0000313" key="3">
    <source>
        <dbReference type="Proteomes" id="UP001165205"/>
    </source>
</evidence>
<protein>
    <submittedName>
        <fullName evidence="2">Unnamed protein product</fullName>
    </submittedName>
</protein>
<evidence type="ECO:0000256" key="1">
    <source>
        <dbReference type="SAM" id="MobiDB-lite"/>
    </source>
</evidence>
<comment type="caution">
    <text evidence="2">The sequence shown here is derived from an EMBL/GenBank/DDBJ whole genome shotgun (WGS) entry which is preliminary data.</text>
</comment>
<dbReference type="Proteomes" id="UP001165205">
    <property type="component" value="Unassembled WGS sequence"/>
</dbReference>
<feature type="region of interest" description="Disordered" evidence="1">
    <location>
        <begin position="653"/>
        <end position="676"/>
    </location>
</feature>
<dbReference type="EMBL" id="BSYA01000053">
    <property type="protein sequence ID" value="GMG29130.1"/>
    <property type="molecule type" value="Genomic_DNA"/>
</dbReference>
<proteinExistence type="predicted"/>
<organism evidence="2 3">
    <name type="scientific">Aspergillus oryzae</name>
    <name type="common">Yellow koji mold</name>
    <dbReference type="NCBI Taxonomy" id="5062"/>
    <lineage>
        <taxon>Eukaryota</taxon>
        <taxon>Fungi</taxon>
        <taxon>Dikarya</taxon>
        <taxon>Ascomycota</taxon>
        <taxon>Pezizomycotina</taxon>
        <taxon>Eurotiomycetes</taxon>
        <taxon>Eurotiomycetidae</taxon>
        <taxon>Eurotiales</taxon>
        <taxon>Aspergillaceae</taxon>
        <taxon>Aspergillus</taxon>
        <taxon>Aspergillus subgen. Circumdati</taxon>
    </lineage>
</organism>
<reference evidence="2" key="1">
    <citation type="submission" date="2023-04" db="EMBL/GenBank/DDBJ databases">
        <title>Aspergillus oryzae NBRC 4228.</title>
        <authorList>
            <person name="Ichikawa N."/>
            <person name="Sato H."/>
            <person name="Tonouchi N."/>
        </authorList>
    </citation>
    <scope>NUCLEOTIDE SEQUENCE</scope>
    <source>
        <strain evidence="2">NBRC 4228</strain>
    </source>
</reference>
<accession>A0AAN5BWQ7</accession>
<sequence>MDGSNHDLLRPDIHRATDVVSHSKSTWNALLSSAQSATALPHPCSNIKALLNKTPSIPEPVDAADCFGTNSLYIEGYATWSVSPVDRSSACGLPPRKKTGSRTVYIGGCRPSTCDLSAEYVSEWNAFYPLLNPGSNYLGIFVLGWSYILSARLIEICRSTMKDMVIYTDSKAQWDCHIQSQTDGPLPDNSYIIDIGTHDLAEVRWWAAILAEGRGWQATLVRDGKEYYPLWECHLNSSQFRLHHCAKLPPSISTLKLEPPSSTQAQEYLFNLARYHDAFDQLISALAATMTIPLHNRFGARITLPLPKPGRLPIAHRKTELTYRNQIPIPDEIPHYMAVSCTSGVVTSCLFSCFWEPDIPCNLVSQWSNLSMRQIFPSLIRSKKYNAIVCAMAQRRPNIAPLWLGSLITGLLPRILQVCRSYLPTVYLETVTWTGSPQSFMDPQYHRLAPVQKIDGVQLIPREDEFRLLFITDVDSQTYRNPPLSPYRPFGYVDLRNTSIDVRLHYSCNHQLRYYCWNWKCEEGQVSIDFGMSYGLKAVESSMEPNTLRSTGLKLAWMVVGSTYTTLYKLLLGNSFWGPIYRTLVSICSWRRGLRPANPPGEDLDKEEIFDDTLSELATRNIFSWTFFSEGTMSEERELWKHEWLELLVDRNDGAESSESSPSEVEDVANSEQLQHVQKWRDNVVAE</sequence>
<name>A0AAN5BWQ7_ASPOZ</name>